<dbReference type="Pfam" id="PF17251">
    <property type="entry name" value="Pom"/>
    <property type="match status" value="1"/>
</dbReference>
<dbReference type="Proteomes" id="UP000308196">
    <property type="component" value="Chromosome"/>
</dbReference>
<dbReference type="KEGG" id="stha:NCTC11429_01047"/>
<dbReference type="InterPro" id="IPR035163">
    <property type="entry name" value="Pom"/>
</dbReference>
<protein>
    <recommendedName>
        <fullName evidence="1">Protochlamydia outer membrane protein domain-containing protein</fullName>
    </recommendedName>
</protein>
<proteinExistence type="predicted"/>
<accession>A0A4U9URW7</accession>
<evidence type="ECO:0000259" key="1">
    <source>
        <dbReference type="Pfam" id="PF17251"/>
    </source>
</evidence>
<dbReference type="RefSeq" id="WP_028070644.1">
    <property type="nucleotide sequence ID" value="NZ_CP141191.1"/>
</dbReference>
<reference evidence="2 3" key="1">
    <citation type="submission" date="2019-05" db="EMBL/GenBank/DDBJ databases">
        <authorList>
            <consortium name="Pathogen Informatics"/>
        </authorList>
    </citation>
    <scope>NUCLEOTIDE SEQUENCE [LARGE SCALE GENOMIC DNA]</scope>
    <source>
        <strain evidence="2 3">NCTC11429</strain>
    </source>
</reference>
<organism evidence="2 3">
    <name type="scientific">Sphingobacterium thalpophilum</name>
    <dbReference type="NCBI Taxonomy" id="259"/>
    <lineage>
        <taxon>Bacteria</taxon>
        <taxon>Pseudomonadati</taxon>
        <taxon>Bacteroidota</taxon>
        <taxon>Sphingobacteriia</taxon>
        <taxon>Sphingobacteriales</taxon>
        <taxon>Sphingobacteriaceae</taxon>
        <taxon>Sphingobacterium</taxon>
    </lineage>
</organism>
<sequence length="293" mass="33643">MKNYFNWLIITLIFSLNYSYAQDKDFQISVGSQLYISKLDWSIAGTIDGTDPNVLSELKYSNVLTLGPELEFVYRVHKKISVFLDYQRGLTISGKANDRDFSGDNRTNMTYDETFLSNKGYQSSIKLGGRYTFLNFNRISFNTGAHINQNKHRFYLLKDEIPDLNTTYDTRWKVLSLNIGADYIMNKETSISSEVAYSFIKYGSKANWNLIKDFQHPLSFEQWANGNGWSIKIQVERKIADRFNLYIGMLSGKQSSSDGVDIAYYKYGNSKTTRFNGSSYYTTGVSFGLIYGI</sequence>
<dbReference type="Gene3D" id="2.40.128.90">
    <property type="entry name" value="OMPT-like"/>
    <property type="match status" value="1"/>
</dbReference>
<gene>
    <name evidence="2" type="ORF">NCTC11429_01047</name>
</gene>
<evidence type="ECO:0000313" key="3">
    <source>
        <dbReference type="Proteomes" id="UP000308196"/>
    </source>
</evidence>
<name>A0A4U9URW7_9SPHI</name>
<dbReference type="EMBL" id="LR590484">
    <property type="protein sequence ID" value="VTR32644.1"/>
    <property type="molecule type" value="Genomic_DNA"/>
</dbReference>
<evidence type="ECO:0000313" key="2">
    <source>
        <dbReference type="EMBL" id="VTR32644.1"/>
    </source>
</evidence>
<dbReference type="GeneID" id="78461828"/>
<feature type="domain" description="Protochlamydia outer membrane protein" evidence="1">
    <location>
        <begin position="38"/>
        <end position="291"/>
    </location>
</feature>
<dbReference type="InterPro" id="IPR053724">
    <property type="entry name" value="OMP_A26_sf"/>
</dbReference>
<dbReference type="AlphaFoldDB" id="A0A4U9URW7"/>